<proteinExistence type="predicted"/>
<organism evidence="1 2">
    <name type="scientific">Terrihabitans rhizophilus</name>
    <dbReference type="NCBI Taxonomy" id="3092662"/>
    <lineage>
        <taxon>Bacteria</taxon>
        <taxon>Pseudomonadati</taxon>
        <taxon>Pseudomonadota</taxon>
        <taxon>Alphaproteobacteria</taxon>
        <taxon>Hyphomicrobiales</taxon>
        <taxon>Terrihabitans</taxon>
    </lineage>
</organism>
<evidence type="ECO:0000313" key="2">
    <source>
        <dbReference type="Proteomes" id="UP001274321"/>
    </source>
</evidence>
<protein>
    <submittedName>
        <fullName evidence="1">Uncharacterized protein</fullName>
    </submittedName>
</protein>
<keyword evidence="2" id="KW-1185">Reference proteome</keyword>
<dbReference type="EMBL" id="JAXAFJ010000002">
    <property type="protein sequence ID" value="MDX6805306.1"/>
    <property type="molecule type" value="Genomic_DNA"/>
</dbReference>
<sequence>MSVQTTERVVTLPEGGLIVIAGRAGSLGPYRVDEARLAERIERFVYRRV</sequence>
<gene>
    <name evidence="1" type="ORF">SCD90_04445</name>
</gene>
<comment type="caution">
    <text evidence="1">The sequence shown here is derived from an EMBL/GenBank/DDBJ whole genome shotgun (WGS) entry which is preliminary data.</text>
</comment>
<reference evidence="1 2" key="1">
    <citation type="submission" date="2023-11" db="EMBL/GenBank/DDBJ databases">
        <authorList>
            <person name="Bao R."/>
        </authorList>
    </citation>
    <scope>NUCLEOTIDE SEQUENCE [LARGE SCALE GENOMIC DNA]</scope>
    <source>
        <strain evidence="1 2">PJ23</strain>
    </source>
</reference>
<accession>A0ABU4RRB0</accession>
<name>A0ABU4RRB0_9HYPH</name>
<dbReference type="Proteomes" id="UP001274321">
    <property type="component" value="Unassembled WGS sequence"/>
</dbReference>
<dbReference type="RefSeq" id="WP_319843428.1">
    <property type="nucleotide sequence ID" value="NZ_JAXAFJ010000002.1"/>
</dbReference>
<evidence type="ECO:0000313" key="1">
    <source>
        <dbReference type="EMBL" id="MDX6805306.1"/>
    </source>
</evidence>